<comment type="caution">
    <text evidence="1">The sequence shown here is derived from an EMBL/GenBank/DDBJ whole genome shotgun (WGS) entry which is preliminary data.</text>
</comment>
<sequence>MAEGQNFSAWLRSSDIQASIGKCQALFNSGIFSSEQISTPLFESAVTFMLINLNDLVAKANKDGMRIASTDHIEVADKIKDLTDLIRECRNAASHVGSGENMFEGVGKFTFNVASGFCPRAFNLYGTVLGCDFADDIAIYYGDKRIYLRRHLLFAFETIVGLYPANK</sequence>
<gene>
    <name evidence="1" type="ORF">HX828_06230</name>
</gene>
<dbReference type="AlphaFoldDB" id="A0A7Y8K506"/>
<evidence type="ECO:0008006" key="3">
    <source>
        <dbReference type="Google" id="ProtNLM"/>
    </source>
</evidence>
<organism evidence="1 2">
    <name type="scientific">Pseudomonas yamanorum</name>
    <dbReference type="NCBI Taxonomy" id="515393"/>
    <lineage>
        <taxon>Bacteria</taxon>
        <taxon>Pseudomonadati</taxon>
        <taxon>Pseudomonadota</taxon>
        <taxon>Gammaproteobacteria</taxon>
        <taxon>Pseudomonadales</taxon>
        <taxon>Pseudomonadaceae</taxon>
        <taxon>Pseudomonas</taxon>
    </lineage>
</organism>
<reference evidence="1 2" key="1">
    <citation type="submission" date="2020-04" db="EMBL/GenBank/DDBJ databases">
        <title>Molecular characterization of pseudomonads from Agaricus bisporus reveal novel blotch 2 pathogens in Western Europe.</title>
        <authorList>
            <person name="Taparia T."/>
            <person name="Krijger M."/>
            <person name="Haynes E."/>
            <person name="Elpinstone J.G."/>
            <person name="Noble R."/>
            <person name="Van Der Wolf J."/>
        </authorList>
    </citation>
    <scope>NUCLEOTIDE SEQUENCE [LARGE SCALE GENOMIC DNA]</scope>
    <source>
        <strain evidence="1 2">IPO3781</strain>
    </source>
</reference>
<evidence type="ECO:0000313" key="1">
    <source>
        <dbReference type="EMBL" id="NWE75145.1"/>
    </source>
</evidence>
<dbReference type="RefSeq" id="WP_177113109.1">
    <property type="nucleotide sequence ID" value="NZ_JACARF010000005.1"/>
</dbReference>
<name>A0A7Y8K506_9PSED</name>
<evidence type="ECO:0000313" key="2">
    <source>
        <dbReference type="Proteomes" id="UP000537188"/>
    </source>
</evidence>
<proteinExistence type="predicted"/>
<dbReference type="Proteomes" id="UP000537188">
    <property type="component" value="Unassembled WGS sequence"/>
</dbReference>
<accession>A0A7Y8K506</accession>
<protein>
    <recommendedName>
        <fullName evidence="3">HEPN AbiU2-like domain-containing protein</fullName>
    </recommendedName>
</protein>
<dbReference type="EMBL" id="JACARF010000005">
    <property type="protein sequence ID" value="NWE75145.1"/>
    <property type="molecule type" value="Genomic_DNA"/>
</dbReference>